<feature type="transmembrane region" description="Helical" evidence="1">
    <location>
        <begin position="67"/>
        <end position="87"/>
    </location>
</feature>
<feature type="transmembrane region" description="Helical" evidence="1">
    <location>
        <begin position="225"/>
        <end position="254"/>
    </location>
</feature>
<name>A0A286D7A5_9GAMM</name>
<feature type="transmembrane region" description="Helical" evidence="1">
    <location>
        <begin position="260"/>
        <end position="277"/>
    </location>
</feature>
<protein>
    <submittedName>
        <fullName evidence="2">Putative polymerase</fullName>
    </submittedName>
</protein>
<feature type="transmembrane region" description="Helical" evidence="1">
    <location>
        <begin position="93"/>
        <end position="110"/>
    </location>
</feature>
<feature type="transmembrane region" description="Helical" evidence="1">
    <location>
        <begin position="360"/>
        <end position="387"/>
    </location>
</feature>
<sequence length="424" mass="46870">MTNAGRCHKLLIELVLLVGVGYNFLLAVLNAQVFAVGPGMAYLAELLIYTACFGLGIWSLDRQKTAIVLTGIGLIVLVSLARFIVTWQIDPKFARDAIIPFAFLVLGAAYRGSLPALVLRLAAVVAIVAVFEIAAPQSYGDVVNPKSYFVNTRGATEEGFWNEDSNLYISATRPGERNWLPGTDLARASSIFVEPITMGNFIIFFCAAVLAFWQGFSWKRLAFSFLLIVFLLGASDSRLASGTCLMMLLLAPLLRRIDQRLSFVIFFVVLLAGWLLVEAMRVDHYEDTMIGRIFFTVDSMRNLSPAEWFGLEPGSAYRYFDSGIAYFIASQSIVVVLAFLLAYSFLLMLRSSDGQAFKNLFMFAFSLSLLVSNGYFSVKTAALWWFVCGYLWQQPAFRAALDATVVAAGDRRRLPLGPSRPGTA</sequence>
<reference evidence="2 3" key="1">
    <citation type="submission" date="2017-09" db="EMBL/GenBank/DDBJ databases">
        <authorList>
            <person name="Ehlers B."/>
            <person name="Leendertz F.H."/>
        </authorList>
    </citation>
    <scope>NUCLEOTIDE SEQUENCE [LARGE SCALE GENOMIC DNA]</scope>
    <source>
        <strain evidence="2 3">CGMCC 1.10978</strain>
    </source>
</reference>
<gene>
    <name evidence="2" type="ORF">SAMN06296416_104109</name>
</gene>
<keyword evidence="1" id="KW-0472">Membrane</keyword>
<dbReference type="OrthoDB" id="7059147at2"/>
<keyword evidence="1" id="KW-0812">Transmembrane</keyword>
<dbReference type="EMBL" id="OCND01000004">
    <property type="protein sequence ID" value="SOD54504.1"/>
    <property type="molecule type" value="Genomic_DNA"/>
</dbReference>
<organism evidence="2 3">
    <name type="scientific">Pseudoxanthomonas wuyuanensis</name>
    <dbReference type="NCBI Taxonomy" id="1073196"/>
    <lineage>
        <taxon>Bacteria</taxon>
        <taxon>Pseudomonadati</taxon>
        <taxon>Pseudomonadota</taxon>
        <taxon>Gammaproteobacteria</taxon>
        <taxon>Lysobacterales</taxon>
        <taxon>Lysobacteraceae</taxon>
        <taxon>Pseudoxanthomonas</taxon>
    </lineage>
</organism>
<feature type="transmembrane region" description="Helical" evidence="1">
    <location>
        <begin position="324"/>
        <end position="348"/>
    </location>
</feature>
<evidence type="ECO:0000256" key="1">
    <source>
        <dbReference type="SAM" id="Phobius"/>
    </source>
</evidence>
<keyword evidence="3" id="KW-1185">Reference proteome</keyword>
<evidence type="ECO:0000313" key="2">
    <source>
        <dbReference type="EMBL" id="SOD54504.1"/>
    </source>
</evidence>
<keyword evidence="1" id="KW-1133">Transmembrane helix</keyword>
<evidence type="ECO:0000313" key="3">
    <source>
        <dbReference type="Proteomes" id="UP000219374"/>
    </source>
</evidence>
<proteinExistence type="predicted"/>
<feature type="transmembrane region" description="Helical" evidence="1">
    <location>
        <begin position="40"/>
        <end position="60"/>
    </location>
</feature>
<accession>A0A286D7A5</accession>
<dbReference type="AlphaFoldDB" id="A0A286D7A5"/>
<feature type="transmembrane region" description="Helical" evidence="1">
    <location>
        <begin position="117"/>
        <end position="135"/>
    </location>
</feature>
<dbReference type="RefSeq" id="WP_097121746.1">
    <property type="nucleotide sequence ID" value="NZ_OCND01000004.1"/>
</dbReference>
<dbReference type="Proteomes" id="UP000219374">
    <property type="component" value="Unassembled WGS sequence"/>
</dbReference>
<feature type="transmembrane region" description="Helical" evidence="1">
    <location>
        <begin position="191"/>
        <end position="213"/>
    </location>
</feature>
<feature type="transmembrane region" description="Helical" evidence="1">
    <location>
        <begin position="12"/>
        <end position="34"/>
    </location>
</feature>